<evidence type="ECO:0000313" key="2">
    <source>
        <dbReference type="EMBL" id="PZR06363.1"/>
    </source>
</evidence>
<dbReference type="AlphaFoldDB" id="A0A2W5T0J9"/>
<organism evidence="2 3">
    <name type="scientific">Archangium gephyra</name>
    <dbReference type="NCBI Taxonomy" id="48"/>
    <lineage>
        <taxon>Bacteria</taxon>
        <taxon>Pseudomonadati</taxon>
        <taxon>Myxococcota</taxon>
        <taxon>Myxococcia</taxon>
        <taxon>Myxococcales</taxon>
        <taxon>Cystobacterineae</taxon>
        <taxon>Archangiaceae</taxon>
        <taxon>Archangium</taxon>
    </lineage>
</organism>
<evidence type="ECO:0000259" key="1">
    <source>
        <dbReference type="Pfam" id="PF01520"/>
    </source>
</evidence>
<gene>
    <name evidence="2" type="ORF">DI536_30280</name>
</gene>
<reference evidence="2 3" key="1">
    <citation type="submission" date="2017-08" db="EMBL/GenBank/DDBJ databases">
        <title>Infants hospitalized years apart are colonized by the same room-sourced microbial strains.</title>
        <authorList>
            <person name="Brooks B."/>
            <person name="Olm M.R."/>
            <person name="Firek B.A."/>
            <person name="Baker R."/>
            <person name="Thomas B.C."/>
            <person name="Morowitz M.J."/>
            <person name="Banfield J.F."/>
        </authorList>
    </citation>
    <scope>NUCLEOTIDE SEQUENCE [LARGE SCALE GENOMIC DNA]</scope>
    <source>
        <strain evidence="2">S2_003_000_R2_14</strain>
    </source>
</reference>
<dbReference type="GO" id="GO:0009253">
    <property type="term" value="P:peptidoglycan catabolic process"/>
    <property type="evidence" value="ECO:0007669"/>
    <property type="project" value="InterPro"/>
</dbReference>
<dbReference type="Proteomes" id="UP000249061">
    <property type="component" value="Unassembled WGS sequence"/>
</dbReference>
<dbReference type="SUPFAM" id="SSF53187">
    <property type="entry name" value="Zn-dependent exopeptidases"/>
    <property type="match status" value="1"/>
</dbReference>
<comment type="caution">
    <text evidence="2">The sequence shown here is derived from an EMBL/GenBank/DDBJ whole genome shotgun (WGS) entry which is preliminary data.</text>
</comment>
<dbReference type="EMBL" id="QFQP01000038">
    <property type="protein sequence ID" value="PZR06363.1"/>
    <property type="molecule type" value="Genomic_DNA"/>
</dbReference>
<dbReference type="GO" id="GO:0008745">
    <property type="term" value="F:N-acetylmuramoyl-L-alanine amidase activity"/>
    <property type="evidence" value="ECO:0007669"/>
    <property type="project" value="InterPro"/>
</dbReference>
<protein>
    <recommendedName>
        <fullName evidence="1">MurNAc-LAA domain-containing protein</fullName>
    </recommendedName>
</protein>
<proteinExistence type="predicted"/>
<accession>A0A2W5T0J9</accession>
<sequence length="201" mass="21795">MLLSGRTRPHARAAQKLGAALLATGRFEVMQSRLTASGSKYAARLARAAAWKADVIISLHSDVRGEAWPLAQPDGGTCWQNPHAPGFAVLWSDEGPAFPRRERLGRAVGKRLREAGFVAYGGEDYGALYRQDGVEPSGWIDSRPLKQRVYFLRGSTIPTVIIETHHALDVQEVARWEAPATHAAFSAAIAAAVLDFARVAP</sequence>
<evidence type="ECO:0000313" key="3">
    <source>
        <dbReference type="Proteomes" id="UP000249061"/>
    </source>
</evidence>
<dbReference type="Pfam" id="PF01520">
    <property type="entry name" value="Amidase_3"/>
    <property type="match status" value="1"/>
</dbReference>
<dbReference type="Gene3D" id="3.40.630.40">
    <property type="entry name" value="Zn-dependent exopeptidases"/>
    <property type="match status" value="1"/>
</dbReference>
<dbReference type="InterPro" id="IPR002508">
    <property type="entry name" value="MurNAc-LAA_cat"/>
</dbReference>
<feature type="domain" description="MurNAc-LAA" evidence="1">
    <location>
        <begin position="13"/>
        <end position="193"/>
    </location>
</feature>
<name>A0A2W5T0J9_9BACT</name>